<evidence type="ECO:0000313" key="3">
    <source>
        <dbReference type="Proteomes" id="UP001057860"/>
    </source>
</evidence>
<sequence>MNEIKLRDQLGAMAIIDSLYAQQIALEEHLDLPKLRQRIAQRIRDYYQSTGVSISDELIEQGVTSWFDNRLRFQSNKMNASQRMVAFLHMTSKKWLTSLSIIVLLLVIGVGINIYVGKNQLAALEKDIASQVLQNSALTTQAQQLSTQIDNIKLSHLNYAAQSAHQIIAKAKSVLDDFHSTQQAIEPSYQGTFSSKENSQHYLSALSKGNEQQTSLLTQAQDLVDSLPRLQKMDETLNQITQDPNLKLYTQRAPEIASILAGATLALSRNAENVAAQVDAAFAAYDKEQTRESLYQSMDRRTQDLRNLPLSPQDRAIIAEQIAEARKMLVGVDLVNIGPPSAWVDAMKELEQTYDFIKQPLSLIIIDRVGEKSGVERTYDISNGRSWYLIVEPVTPGDKLFPMMVKDSETGEQKLVSKFGVRVSQNEYEKLRRDKQDDGHIDNNIVGNKPANQLSFKFTRPVQDGRITTW</sequence>
<name>A0ABY5UKZ3_9GAMM</name>
<keyword evidence="3" id="KW-1185">Reference proteome</keyword>
<dbReference type="RefSeq" id="WP_050151680.1">
    <property type="nucleotide sequence ID" value="NZ_CABHWQ010000022.1"/>
</dbReference>
<dbReference type="InterPro" id="IPR045964">
    <property type="entry name" value="DUF6384"/>
</dbReference>
<feature type="transmembrane region" description="Helical" evidence="1">
    <location>
        <begin position="95"/>
        <end position="116"/>
    </location>
</feature>
<keyword evidence="1" id="KW-0812">Transmembrane</keyword>
<dbReference type="Pfam" id="PF19911">
    <property type="entry name" value="DUF6384"/>
    <property type="match status" value="2"/>
</dbReference>
<dbReference type="Proteomes" id="UP001057860">
    <property type="component" value="Chromosome"/>
</dbReference>
<keyword evidence="1" id="KW-0472">Membrane</keyword>
<dbReference type="GeneID" id="75141466"/>
<evidence type="ECO:0000313" key="2">
    <source>
        <dbReference type="EMBL" id="UWM44126.1"/>
    </source>
</evidence>
<evidence type="ECO:0000256" key="1">
    <source>
        <dbReference type="SAM" id="Phobius"/>
    </source>
</evidence>
<accession>A0ABY5UKZ3</accession>
<reference evidence="2" key="1">
    <citation type="submission" date="2022-08" db="EMBL/GenBank/DDBJ databases">
        <authorList>
            <person name="Bogun A."/>
            <person name="Kislichkina A."/>
            <person name="Solomentsev V."/>
            <person name="Skryabin Y."/>
            <person name="Sizova A."/>
            <person name="Platonov M."/>
            <person name="Dentovskaya S."/>
        </authorList>
    </citation>
    <scope>NUCLEOTIDE SEQUENCE</scope>
    <source>
        <strain evidence="2">SCPM-O-B-7604</strain>
    </source>
</reference>
<keyword evidence="1" id="KW-1133">Transmembrane helix</keyword>
<gene>
    <name evidence="2" type="ORF">N0H69_15665</name>
</gene>
<dbReference type="EMBL" id="CP104006">
    <property type="protein sequence ID" value="UWM44126.1"/>
    <property type="molecule type" value="Genomic_DNA"/>
</dbReference>
<protein>
    <submittedName>
        <fullName evidence="2">DUF6384 family protein</fullName>
    </submittedName>
</protein>
<organism evidence="2 3">
    <name type="scientific">Yersinia alsatica</name>
    <dbReference type="NCBI Taxonomy" id="2890317"/>
    <lineage>
        <taxon>Bacteria</taxon>
        <taxon>Pseudomonadati</taxon>
        <taxon>Pseudomonadota</taxon>
        <taxon>Gammaproteobacteria</taxon>
        <taxon>Enterobacterales</taxon>
        <taxon>Yersiniaceae</taxon>
        <taxon>Yersinia</taxon>
    </lineage>
</organism>
<proteinExistence type="predicted"/>